<keyword evidence="4 5" id="KW-0472">Membrane</keyword>
<feature type="transmembrane region" description="Helical" evidence="5">
    <location>
        <begin position="118"/>
        <end position="137"/>
    </location>
</feature>
<comment type="subcellular location">
    <subcellularLocation>
        <location evidence="1">Membrane</location>
        <topology evidence="1">Multi-pass membrane protein</topology>
    </subcellularLocation>
</comment>
<dbReference type="Proteomes" id="UP000025227">
    <property type="component" value="Unplaced"/>
</dbReference>
<proteinExistence type="predicted"/>
<name>A0A7I5EBI2_HAECO</name>
<dbReference type="PANTHER" id="PTHR31627">
    <property type="entry name" value="SERPENTINE RECEPTOR CLASS GAMMA-RELATED"/>
    <property type="match status" value="1"/>
</dbReference>
<evidence type="ECO:0000256" key="5">
    <source>
        <dbReference type="SAM" id="Phobius"/>
    </source>
</evidence>
<dbReference type="InterPro" id="IPR019426">
    <property type="entry name" value="7TM_GPCR_serpentine_rcpt_Srv"/>
</dbReference>
<evidence type="ECO:0000256" key="3">
    <source>
        <dbReference type="ARBA" id="ARBA00022989"/>
    </source>
</evidence>
<reference evidence="7" key="1">
    <citation type="submission" date="2020-12" db="UniProtKB">
        <authorList>
            <consortium name="WormBaseParasite"/>
        </authorList>
    </citation>
    <scope>IDENTIFICATION</scope>
    <source>
        <strain evidence="7">MHco3</strain>
    </source>
</reference>
<dbReference type="InterPro" id="IPR051119">
    <property type="entry name" value="Nematode_SR-like"/>
</dbReference>
<evidence type="ECO:0000313" key="6">
    <source>
        <dbReference type="Proteomes" id="UP000025227"/>
    </source>
</evidence>
<organism evidence="6 7">
    <name type="scientific">Haemonchus contortus</name>
    <name type="common">Barber pole worm</name>
    <dbReference type="NCBI Taxonomy" id="6289"/>
    <lineage>
        <taxon>Eukaryota</taxon>
        <taxon>Metazoa</taxon>
        <taxon>Ecdysozoa</taxon>
        <taxon>Nematoda</taxon>
        <taxon>Chromadorea</taxon>
        <taxon>Rhabditida</taxon>
        <taxon>Rhabditina</taxon>
        <taxon>Rhabditomorpha</taxon>
        <taxon>Strongyloidea</taxon>
        <taxon>Trichostrongylidae</taxon>
        <taxon>Haemonchus</taxon>
    </lineage>
</organism>
<dbReference type="Gene3D" id="1.20.1070.10">
    <property type="entry name" value="Rhodopsin 7-helix transmembrane proteins"/>
    <property type="match status" value="1"/>
</dbReference>
<keyword evidence="2 5" id="KW-0812">Transmembrane</keyword>
<feature type="transmembrane region" description="Helical" evidence="5">
    <location>
        <begin position="250"/>
        <end position="268"/>
    </location>
</feature>
<evidence type="ECO:0000256" key="4">
    <source>
        <dbReference type="ARBA" id="ARBA00023136"/>
    </source>
</evidence>
<dbReference type="AlphaFoldDB" id="A0A7I5EBI2"/>
<feature type="transmembrane region" description="Helical" evidence="5">
    <location>
        <begin position="163"/>
        <end position="189"/>
    </location>
</feature>
<evidence type="ECO:0000256" key="2">
    <source>
        <dbReference type="ARBA" id="ARBA00022692"/>
    </source>
</evidence>
<feature type="transmembrane region" description="Helical" evidence="5">
    <location>
        <begin position="38"/>
        <end position="61"/>
    </location>
</feature>
<accession>A0A7I5EBI2</accession>
<evidence type="ECO:0000313" key="7">
    <source>
        <dbReference type="WBParaSite" id="HCON_00126255-00001"/>
    </source>
</evidence>
<dbReference type="GO" id="GO:0016020">
    <property type="term" value="C:membrane"/>
    <property type="evidence" value="ECO:0007669"/>
    <property type="project" value="UniProtKB-SubCell"/>
</dbReference>
<dbReference type="SUPFAM" id="SSF81321">
    <property type="entry name" value="Family A G protein-coupled receptor-like"/>
    <property type="match status" value="1"/>
</dbReference>
<feature type="transmembrane region" description="Helical" evidence="5">
    <location>
        <begin position="210"/>
        <end position="230"/>
    </location>
</feature>
<keyword evidence="6" id="KW-1185">Reference proteome</keyword>
<protein>
    <submittedName>
        <fullName evidence="7">G protein-coupled receptor</fullName>
    </submittedName>
</protein>
<feature type="transmembrane region" description="Helical" evidence="5">
    <location>
        <begin position="73"/>
        <end position="97"/>
    </location>
</feature>
<keyword evidence="3 5" id="KW-1133">Transmembrane helix</keyword>
<sequence>MEFIIFHTAINGLIILSHSFVVIKIIRSEAKIFRNAFYSIVVATGFADIASLFSTGTLRLIRDLNLGEETKDIALISLMITYMALIVHLIGNMLITINRYSALCFMNRYDEIWTRKNVRIAIIIQYVISFAVFAHVARANVDYTRNDDGTVAMKGLREEHIDLIARFTSIGACIIYATVTLSLNVRLLMEWKRLSRADGVPRHGHHDRGLLLYALLVFICTMLMCSQQVVKAVATFTGNTSLNLWISLQYAWMNEIMVSIPLFSLMVLSSDFRQEISTYSDARNILLVHLYLLQYRALDNLWLKGSKLPS</sequence>
<evidence type="ECO:0000256" key="1">
    <source>
        <dbReference type="ARBA" id="ARBA00004141"/>
    </source>
</evidence>
<dbReference type="PANTHER" id="PTHR31627:SF42">
    <property type="entry name" value="G_PROTEIN_RECEP_F1_2 DOMAIN-CONTAINING PROTEIN-RELATED"/>
    <property type="match status" value="1"/>
</dbReference>
<dbReference type="WBParaSite" id="HCON_00126255-00001">
    <property type="protein sequence ID" value="HCON_00126255-00001"/>
    <property type="gene ID" value="HCON_00126255"/>
</dbReference>
<dbReference type="Pfam" id="PF10323">
    <property type="entry name" value="7TM_GPCR_Srv"/>
    <property type="match status" value="1"/>
</dbReference>
<feature type="transmembrane region" description="Helical" evidence="5">
    <location>
        <begin position="6"/>
        <end position="26"/>
    </location>
</feature>